<proteinExistence type="predicted"/>
<sequence>MPGAAIIGGALIGGAFSAFGQSSANKANLKINREQMAFQERMSDTAMQRRVTDMQKAGINPVLAAATPGASTPAGASGQVQNKFQGTGQAISSAGAALAQAKVLNAQAGLLQAQTTQTINTTPAPGQQSALMGAQVESTSATAAQSRQQITNLQKSVEEINARITLLGAQAKTEAEKARVAPEINDLLVKMQQYATQLEKLKIPAAQVSATIASKEKQVIDQVVKPNAQPGLDFGQAWKEAKDLYHNLQVRMSRGTMK</sequence>
<reference evidence="1" key="1">
    <citation type="submission" date="2018-12" db="EMBL/GenBank/DDBJ databases">
        <title>Singled stranded DNA viruses identified in blackflies (Austrosimulium ungulatum) sampled in New Zealand.</title>
        <authorList>
            <person name="Kraberger S."/>
            <person name="Fontenele R.S."/>
            <person name="Schmidlin K."/>
            <person name="Walters M."/>
            <person name="Varsani A."/>
        </authorList>
    </citation>
    <scope>NUCLEOTIDE SEQUENCE [LARGE SCALE GENOMIC DNA]</scope>
    <source>
        <strain evidence="1">117</strain>
    </source>
</reference>
<evidence type="ECO:0000313" key="1">
    <source>
        <dbReference type="EMBL" id="QCQ84889.1"/>
    </source>
</evidence>
<dbReference type="Proteomes" id="UP000324630">
    <property type="component" value="Segment"/>
</dbReference>
<name>A0A4P8PKH6_9VIRU</name>
<accession>A0A4P8PKH6</accession>
<organism evidence="1">
    <name type="scientific">Blackfly microvirus SF02</name>
    <dbReference type="NCBI Taxonomy" id="2576452"/>
    <lineage>
        <taxon>Viruses</taxon>
        <taxon>Monodnaviria</taxon>
        <taxon>Sangervirae</taxon>
        <taxon>Phixviricota</taxon>
        <taxon>Malgrandaviricetes</taxon>
        <taxon>Petitvirales</taxon>
        <taxon>Microviridae</taxon>
        <taxon>Microvirus</taxon>
    </lineage>
</organism>
<protein>
    <submittedName>
        <fullName evidence="1">DNA pilot protein</fullName>
    </submittedName>
</protein>
<dbReference type="EMBL" id="MK249185">
    <property type="protein sequence ID" value="QCQ84889.1"/>
    <property type="molecule type" value="Genomic_DNA"/>
</dbReference>